<gene>
    <name evidence="3" type="ORF">GCM10007392_26710</name>
</gene>
<dbReference type="Pfam" id="PF07589">
    <property type="entry name" value="PEP-CTERM"/>
    <property type="match status" value="1"/>
</dbReference>
<feature type="chain" id="PRO_5037710207" description="Ice-binding protein C-terminal domain-containing protein" evidence="1">
    <location>
        <begin position="22"/>
        <end position="277"/>
    </location>
</feature>
<evidence type="ECO:0000259" key="2">
    <source>
        <dbReference type="Pfam" id="PF07589"/>
    </source>
</evidence>
<comment type="caution">
    <text evidence="3">The sequence shown here is derived from an EMBL/GenBank/DDBJ whole genome shotgun (WGS) entry which is preliminary data.</text>
</comment>
<feature type="domain" description="Ice-binding protein C-terminal" evidence="2">
    <location>
        <begin position="250"/>
        <end position="272"/>
    </location>
</feature>
<organism evidence="3 4">
    <name type="scientific">Saccharospirillum salsuginis</name>
    <dbReference type="NCBI Taxonomy" id="418750"/>
    <lineage>
        <taxon>Bacteria</taxon>
        <taxon>Pseudomonadati</taxon>
        <taxon>Pseudomonadota</taxon>
        <taxon>Gammaproteobacteria</taxon>
        <taxon>Oceanospirillales</taxon>
        <taxon>Saccharospirillaceae</taxon>
        <taxon>Saccharospirillum</taxon>
    </lineage>
</organism>
<keyword evidence="4" id="KW-1185">Reference proteome</keyword>
<reference evidence="3" key="2">
    <citation type="submission" date="2020-09" db="EMBL/GenBank/DDBJ databases">
        <authorList>
            <person name="Sun Q."/>
            <person name="Kim S."/>
        </authorList>
    </citation>
    <scope>NUCLEOTIDE SEQUENCE</scope>
    <source>
        <strain evidence="3">KCTC 22169</strain>
    </source>
</reference>
<accession>A0A918KD47</accession>
<evidence type="ECO:0000313" key="4">
    <source>
        <dbReference type="Proteomes" id="UP000626148"/>
    </source>
</evidence>
<proteinExistence type="predicted"/>
<feature type="signal peptide" evidence="1">
    <location>
        <begin position="1"/>
        <end position="21"/>
    </location>
</feature>
<dbReference type="NCBIfam" id="TIGR02595">
    <property type="entry name" value="PEP_CTERM"/>
    <property type="match status" value="1"/>
</dbReference>
<dbReference type="Proteomes" id="UP000626148">
    <property type="component" value="Unassembled WGS sequence"/>
</dbReference>
<evidence type="ECO:0000256" key="1">
    <source>
        <dbReference type="SAM" id="SignalP"/>
    </source>
</evidence>
<evidence type="ECO:0000313" key="3">
    <source>
        <dbReference type="EMBL" id="GGX57741.1"/>
    </source>
</evidence>
<name>A0A918KD47_9GAMM</name>
<dbReference type="EMBL" id="BMXR01000006">
    <property type="protein sequence ID" value="GGX57741.1"/>
    <property type="molecule type" value="Genomic_DNA"/>
</dbReference>
<protein>
    <recommendedName>
        <fullName evidence="2">Ice-binding protein C-terminal domain-containing protein</fullName>
    </recommendedName>
</protein>
<reference evidence="3" key="1">
    <citation type="journal article" date="2014" name="Int. J. Syst. Evol. Microbiol.">
        <title>Complete genome sequence of Corynebacterium casei LMG S-19264T (=DSM 44701T), isolated from a smear-ripened cheese.</title>
        <authorList>
            <consortium name="US DOE Joint Genome Institute (JGI-PGF)"/>
            <person name="Walter F."/>
            <person name="Albersmeier A."/>
            <person name="Kalinowski J."/>
            <person name="Ruckert C."/>
        </authorList>
    </citation>
    <scope>NUCLEOTIDE SEQUENCE</scope>
    <source>
        <strain evidence="3">KCTC 22169</strain>
    </source>
</reference>
<dbReference type="InterPro" id="IPR013424">
    <property type="entry name" value="Ice-binding_C"/>
</dbReference>
<sequence length="277" mass="28647">MKLLAPLFLALGAGFSLPSLAIPVYWNVFNIEGESDIGADLVTYGSLSDMLSDSNRTSVNSLSGFGANVVGGGSDGSSLWNVFNIEGESDIGADIVTYSSVSDMLADTNRTSVNSLGGFGANIVGSGSDGDVYWNVFNIEGESDIGADIVTYGSLTDMLADSNRTSVNSLSGFGANIVGSGSDGDTYWNVFNIEGESDIGADIVTYDTLADMLADANRTSVNSLGGFGANIVGSGAFNVDAPLPDPDPFPVPEPSSWLLLGVGMAGLVLSRRRERCS</sequence>
<dbReference type="RefSeq" id="WP_189609432.1">
    <property type="nucleotide sequence ID" value="NZ_BMXR01000006.1"/>
</dbReference>
<dbReference type="AlphaFoldDB" id="A0A918KD47"/>
<keyword evidence="1" id="KW-0732">Signal</keyword>